<proteinExistence type="predicted"/>
<dbReference type="Gene3D" id="3.40.50.300">
    <property type="entry name" value="P-loop containing nucleotide triphosphate hydrolases"/>
    <property type="match status" value="1"/>
</dbReference>
<dbReference type="SUPFAM" id="SSF52540">
    <property type="entry name" value="P-loop containing nucleoside triphosphate hydrolases"/>
    <property type="match status" value="1"/>
</dbReference>
<organism evidence="2">
    <name type="scientific">Latilactobacillus sakei</name>
    <name type="common">Lactobacillus sakei</name>
    <dbReference type="NCBI Taxonomy" id="1599"/>
    <lineage>
        <taxon>Bacteria</taxon>
        <taxon>Bacillati</taxon>
        <taxon>Bacillota</taxon>
        <taxon>Bacilli</taxon>
        <taxon>Lactobacillales</taxon>
        <taxon>Lactobacillaceae</taxon>
        <taxon>Latilactobacillus</taxon>
    </lineage>
</organism>
<name>A0A8F1IGY2_LATSK</name>
<keyword evidence="1" id="KW-1133">Transmembrane helix</keyword>
<sequence>MNSEVIKMRLKNHFFNLNESGKVYLVSIEQRMGLSLRTLLKLLVWGFILILLCSVFMFDKAPFVSWLLILGYLFIVGRTFYRKIKSKFFTSGKPYEATLRNFIYKNNLFDAGSNGDILNEITLGYVENKDAGTLSVIVGKDGGKYQEVADNLAEKLASALKLDFYAKKSQIDSVVYVYRTVSVQRYAVDHIPLESEDMRIKIYGDQELSLRQNFSTLISGASGSGKSYFTYNIWADIVSKYVVRDGKKYHAKAYVIDPKMSDIYKHCSLSGYPENMYGSTVADAFKIIREFTEELEKRKKIYADINEFDKTLLDLGYEPQILLVDEYPSLVAQMDSKQLKDWEAKLGNIARLSRQLSQGVILIMQQAGAGDNGLPTAIREQLVNRGFMGNSESISQQSSEMVFGQSKKDLPSPLFAVGEGLMSIDGNAPTAILAPKFTADVKTIVQPVLANAVSNWKSSGETKTSDINWEEML</sequence>
<keyword evidence="1" id="KW-0472">Membrane</keyword>
<geneLocation type="plasmid" evidence="2">
    <name>unnamed4</name>
</geneLocation>
<keyword evidence="1" id="KW-0812">Transmembrane</keyword>
<evidence type="ECO:0000313" key="2">
    <source>
        <dbReference type="EMBL" id="QWP89868.1"/>
    </source>
</evidence>
<dbReference type="InterPro" id="IPR027417">
    <property type="entry name" value="P-loop_NTPase"/>
</dbReference>
<feature type="transmembrane region" description="Helical" evidence="1">
    <location>
        <begin position="39"/>
        <end position="57"/>
    </location>
</feature>
<reference evidence="2" key="1">
    <citation type="journal article" date="2020" name="Genes (Basel)">
        <title>The Complete Genome of Probiotic Lactobacillus sakei Derived from Plateau Yak Feces.</title>
        <authorList>
            <person name="Li K."/>
            <person name="Liu J."/>
            <person name="Zeng Z."/>
            <person name="Kulyar M.F."/>
            <person name="Wang Y."/>
            <person name="Li A."/>
            <person name="Bhutta Z.A."/>
            <person name="Aqib A.I."/>
            <person name="Shahzad M."/>
            <person name="Li J."/>
            <person name="Qi D."/>
        </authorList>
    </citation>
    <scope>NUCLEOTIDE SEQUENCE</scope>
    <source>
        <plasmid evidence="2">unnamed4</plasmid>
    </source>
</reference>
<protein>
    <submittedName>
        <fullName evidence="2">Uncharacterized protein</fullName>
    </submittedName>
</protein>
<gene>
    <name evidence="2" type="ORF">CLHJBBGJ_00003</name>
</gene>
<dbReference type="EMBL" id="MW265925">
    <property type="protein sequence ID" value="QWP89868.1"/>
    <property type="molecule type" value="Genomic_DNA"/>
</dbReference>
<keyword evidence="2" id="KW-0614">Plasmid</keyword>
<feature type="transmembrane region" description="Helical" evidence="1">
    <location>
        <begin position="63"/>
        <end position="81"/>
    </location>
</feature>
<evidence type="ECO:0000256" key="1">
    <source>
        <dbReference type="SAM" id="Phobius"/>
    </source>
</evidence>
<accession>A0A8F1IGY2</accession>
<dbReference type="AlphaFoldDB" id="A0A8F1IGY2"/>